<dbReference type="InterPro" id="IPR023210">
    <property type="entry name" value="NADP_OxRdtase_dom"/>
</dbReference>
<dbReference type="Gene3D" id="3.20.20.100">
    <property type="entry name" value="NADP-dependent oxidoreductase domain"/>
    <property type="match status" value="1"/>
</dbReference>
<gene>
    <name evidence="5" type="ORF">HEQ44_10710</name>
</gene>
<dbReference type="PRINTS" id="PR00069">
    <property type="entry name" value="ALDKETRDTASE"/>
</dbReference>
<dbReference type="PANTHER" id="PTHR43827:SF3">
    <property type="entry name" value="NADP-DEPENDENT OXIDOREDUCTASE DOMAIN-CONTAINING PROTEIN"/>
    <property type="match status" value="1"/>
</dbReference>
<dbReference type="SUPFAM" id="SSF51430">
    <property type="entry name" value="NAD(P)-linked oxidoreductase"/>
    <property type="match status" value="1"/>
</dbReference>
<dbReference type="PANTHER" id="PTHR43827">
    <property type="entry name" value="2,5-DIKETO-D-GLUCONIC ACID REDUCTASE"/>
    <property type="match status" value="1"/>
</dbReference>
<dbReference type="EMBL" id="JAAVSD010000041">
    <property type="protein sequence ID" value="NLR30649.1"/>
    <property type="molecule type" value="Genomic_DNA"/>
</dbReference>
<protein>
    <submittedName>
        <fullName evidence="5">Aldo/keto reductase</fullName>
    </submittedName>
</protein>
<dbReference type="RefSeq" id="WP_168850425.1">
    <property type="nucleotide sequence ID" value="NZ_JAAVSD010000041.1"/>
</dbReference>
<comment type="similarity">
    <text evidence="1">Belongs to the aldo/keto reductase family.</text>
</comment>
<dbReference type="Proteomes" id="UP000707477">
    <property type="component" value="Unassembled WGS sequence"/>
</dbReference>
<dbReference type="InterPro" id="IPR036812">
    <property type="entry name" value="NAD(P)_OxRdtase_dom_sf"/>
</dbReference>
<comment type="caution">
    <text evidence="5">The sequence shown here is derived from an EMBL/GenBank/DDBJ whole genome shotgun (WGS) entry which is preliminary data.</text>
</comment>
<keyword evidence="6" id="KW-1185">Reference proteome</keyword>
<name>A0ABX1L8R5_9LACO</name>
<accession>A0ABX1L8R5</accession>
<reference evidence="5 6" key="1">
    <citation type="submission" date="2020-03" db="EMBL/GenBank/DDBJ databases">
        <authorList>
            <person name="Zhang Z."/>
            <person name="Guo Z."/>
            <person name="Hou Q."/>
            <person name="Shen X."/>
        </authorList>
    </citation>
    <scope>NUCLEOTIDE SEQUENCE [LARGE SCALE GENOMIC DNA]</scope>
    <source>
        <strain evidence="5 6">HBUAS51329</strain>
    </source>
</reference>
<evidence type="ECO:0000313" key="6">
    <source>
        <dbReference type="Proteomes" id="UP000707477"/>
    </source>
</evidence>
<dbReference type="InterPro" id="IPR020471">
    <property type="entry name" value="AKR"/>
</dbReference>
<evidence type="ECO:0000259" key="4">
    <source>
        <dbReference type="Pfam" id="PF00248"/>
    </source>
</evidence>
<evidence type="ECO:0000313" key="5">
    <source>
        <dbReference type="EMBL" id="NLR30649.1"/>
    </source>
</evidence>
<evidence type="ECO:0000256" key="2">
    <source>
        <dbReference type="ARBA" id="ARBA00022857"/>
    </source>
</evidence>
<dbReference type="PIRSF" id="PIRSF000097">
    <property type="entry name" value="AKR"/>
    <property type="match status" value="1"/>
</dbReference>
<dbReference type="InterPro" id="IPR018170">
    <property type="entry name" value="Aldo/ket_reductase_CS"/>
</dbReference>
<dbReference type="PROSITE" id="PS00798">
    <property type="entry name" value="ALDOKETO_REDUCTASE_1"/>
    <property type="match status" value="1"/>
</dbReference>
<evidence type="ECO:0000256" key="1">
    <source>
        <dbReference type="ARBA" id="ARBA00007905"/>
    </source>
</evidence>
<proteinExistence type="inferred from homology"/>
<dbReference type="Pfam" id="PF00248">
    <property type="entry name" value="Aldo_ket_red"/>
    <property type="match status" value="1"/>
</dbReference>
<keyword evidence="2" id="KW-0521">NADP</keyword>
<evidence type="ECO:0000256" key="3">
    <source>
        <dbReference type="ARBA" id="ARBA00023002"/>
    </source>
</evidence>
<organism evidence="5 6">
    <name type="scientific">Levilactobacillus tujiorum</name>
    <dbReference type="NCBI Taxonomy" id="2912243"/>
    <lineage>
        <taxon>Bacteria</taxon>
        <taxon>Bacillati</taxon>
        <taxon>Bacillota</taxon>
        <taxon>Bacilli</taxon>
        <taxon>Lactobacillales</taxon>
        <taxon>Lactobacillaceae</taxon>
        <taxon>Levilactobacillus</taxon>
    </lineage>
</organism>
<keyword evidence="3" id="KW-0560">Oxidoreductase</keyword>
<sequence length="290" mass="32635">MNETNIPNFKLNDGQEIPSFGFGTFQIPADGSTYQAVKKALAAGYRHIDTAVAYFNEQEVGQAIRDSGLTRDEVWVTSKLWLQDYAYQDAQKAIDNSLRKLGLDYLDLYLLHQPYGKVAEAWQALEEAKAAGKIRSIGVSNMTPKIWQRVIPNFDMVPAVNQVEFNPYFQQHELRKLMAADGVTLEAWAPLGQGNTALLKEPAILRIAEKYGKDAGQVILRFEHQEGIIVFPKSVHESRIKSNQEIFDFELTSDEMDQLRLLDTGKGRHNPDAPGVEERLLGAFDVHAQD</sequence>
<feature type="domain" description="NADP-dependent oxidoreductase" evidence="4">
    <location>
        <begin position="21"/>
        <end position="260"/>
    </location>
</feature>